<dbReference type="AlphaFoldDB" id="A0A6A6HT40"/>
<feature type="compositionally biased region" description="Polar residues" evidence="1">
    <location>
        <begin position="164"/>
        <end position="175"/>
    </location>
</feature>
<proteinExistence type="predicted"/>
<gene>
    <name evidence="2" type="ORF">BU26DRAFT_556309</name>
</gene>
<feature type="region of interest" description="Disordered" evidence="1">
    <location>
        <begin position="496"/>
        <end position="541"/>
    </location>
</feature>
<name>A0A6A6HT40_9PLEO</name>
<organism evidence="2 3">
    <name type="scientific">Trematosphaeria pertusa</name>
    <dbReference type="NCBI Taxonomy" id="390896"/>
    <lineage>
        <taxon>Eukaryota</taxon>
        <taxon>Fungi</taxon>
        <taxon>Dikarya</taxon>
        <taxon>Ascomycota</taxon>
        <taxon>Pezizomycotina</taxon>
        <taxon>Dothideomycetes</taxon>
        <taxon>Pleosporomycetidae</taxon>
        <taxon>Pleosporales</taxon>
        <taxon>Massarineae</taxon>
        <taxon>Trematosphaeriaceae</taxon>
        <taxon>Trematosphaeria</taxon>
    </lineage>
</organism>
<dbReference type="OrthoDB" id="3792834at2759"/>
<protein>
    <submittedName>
        <fullName evidence="2">Uncharacterized protein</fullName>
    </submittedName>
</protein>
<dbReference type="RefSeq" id="XP_033676185.1">
    <property type="nucleotide sequence ID" value="XM_033832372.1"/>
</dbReference>
<feature type="compositionally biased region" description="Basic and acidic residues" evidence="1">
    <location>
        <begin position="49"/>
        <end position="60"/>
    </location>
</feature>
<sequence>MSSPARAPSLLGSTVLAQPHLDTIDSGYSSEPSDAKPVIAPGSTMGKISVKETPAKERGRSANRGRTETPATGKQATPRATPVPDGPRKQKPVLGRPNLKLKLPTPASTPATEPTADAPASRLTTKPPTATKKGRATSLAAEVGPATILTLTAPTAATVNAPTDSFTTEAPATNKASRRTAARKKDADTLFGSEYEAHILEALKGGKANKVDDEEYMPSSPPTLLVAPAGKRNPGQPAEQATPARVVRSDSAEYEIPSSSTISSELAPKHGRGHFPANIDQSIFDLADILRSQTEIQVDLPNLQNDADPDIEEPWTAKHLTHLYIVCYSQSLFHACDLIADTWIRAFQRLNTSKDARHRIWRPNKSVYVDKQAPQWYLDIQDPILALDVTDFDMSLINSLYYYTPKSCGARLLWADAMALCGDKLEDMMERTKEKGKEWHKDAVWDIMCSALRMGRRKLTMKIEEWTEGAWCKRYHVHGKHGLKCYRAMAKDQRDDQVRVERQARKRGAEQMDGEGGQGEAAKRVKFTNRDVRDGQDSEEE</sequence>
<feature type="compositionally biased region" description="Low complexity" evidence="1">
    <location>
        <begin position="104"/>
        <end position="120"/>
    </location>
</feature>
<feature type="compositionally biased region" description="Basic and acidic residues" evidence="1">
    <location>
        <begin position="528"/>
        <end position="541"/>
    </location>
</feature>
<dbReference type="Proteomes" id="UP000800094">
    <property type="component" value="Unassembled WGS sequence"/>
</dbReference>
<feature type="region of interest" description="Disordered" evidence="1">
    <location>
        <begin position="162"/>
        <end position="181"/>
    </location>
</feature>
<dbReference type="GeneID" id="54585702"/>
<keyword evidence="3" id="KW-1185">Reference proteome</keyword>
<accession>A0A6A6HT40</accession>
<dbReference type="EMBL" id="ML987213">
    <property type="protein sequence ID" value="KAF2241181.1"/>
    <property type="molecule type" value="Genomic_DNA"/>
</dbReference>
<feature type="region of interest" description="Disordered" evidence="1">
    <location>
        <begin position="231"/>
        <end position="252"/>
    </location>
</feature>
<evidence type="ECO:0000313" key="3">
    <source>
        <dbReference type="Proteomes" id="UP000800094"/>
    </source>
</evidence>
<reference evidence="2" key="1">
    <citation type="journal article" date="2020" name="Stud. Mycol.">
        <title>101 Dothideomycetes genomes: a test case for predicting lifestyles and emergence of pathogens.</title>
        <authorList>
            <person name="Haridas S."/>
            <person name="Albert R."/>
            <person name="Binder M."/>
            <person name="Bloem J."/>
            <person name="Labutti K."/>
            <person name="Salamov A."/>
            <person name="Andreopoulos B."/>
            <person name="Baker S."/>
            <person name="Barry K."/>
            <person name="Bills G."/>
            <person name="Bluhm B."/>
            <person name="Cannon C."/>
            <person name="Castanera R."/>
            <person name="Culley D."/>
            <person name="Daum C."/>
            <person name="Ezra D."/>
            <person name="Gonzalez J."/>
            <person name="Henrissat B."/>
            <person name="Kuo A."/>
            <person name="Liang C."/>
            <person name="Lipzen A."/>
            <person name="Lutzoni F."/>
            <person name="Magnuson J."/>
            <person name="Mondo S."/>
            <person name="Nolan M."/>
            <person name="Ohm R."/>
            <person name="Pangilinan J."/>
            <person name="Park H.-J."/>
            <person name="Ramirez L."/>
            <person name="Alfaro M."/>
            <person name="Sun H."/>
            <person name="Tritt A."/>
            <person name="Yoshinaga Y."/>
            <person name="Zwiers L.-H."/>
            <person name="Turgeon B."/>
            <person name="Goodwin S."/>
            <person name="Spatafora J."/>
            <person name="Crous P."/>
            <person name="Grigoriev I."/>
        </authorList>
    </citation>
    <scope>NUCLEOTIDE SEQUENCE</scope>
    <source>
        <strain evidence="2">CBS 122368</strain>
    </source>
</reference>
<evidence type="ECO:0000313" key="2">
    <source>
        <dbReference type="EMBL" id="KAF2241181.1"/>
    </source>
</evidence>
<feature type="compositionally biased region" description="Basic and acidic residues" evidence="1">
    <location>
        <begin position="496"/>
        <end position="510"/>
    </location>
</feature>
<feature type="region of interest" description="Disordered" evidence="1">
    <location>
        <begin position="22"/>
        <end position="138"/>
    </location>
</feature>
<evidence type="ECO:0000256" key="1">
    <source>
        <dbReference type="SAM" id="MobiDB-lite"/>
    </source>
</evidence>